<proteinExistence type="predicted"/>
<protein>
    <submittedName>
        <fullName evidence="2">Nuclear transport factor 2 family protein</fullName>
    </submittedName>
</protein>
<gene>
    <name evidence="2" type="ORF">ABUH87_14410</name>
</gene>
<dbReference type="SUPFAM" id="SSF54427">
    <property type="entry name" value="NTF2-like"/>
    <property type="match status" value="1"/>
</dbReference>
<feature type="domain" description="SnoaL-like" evidence="1">
    <location>
        <begin position="7"/>
        <end position="129"/>
    </location>
</feature>
<sequence>MSNVLQEMIDHHEIRKVLSAYCAACDRCDQPAMAAVYADESWDDHGPRSGRGADFAKVITDEMRHVNSLSHLLGQSTISVTGDEAGAETYFLAVMRVNADQGGEVINQLGGRFIDTLVREEGAWKIRHRVAVRDWSITLPVDQDYIGAQGLKPGKRAEDIRFAALRTAHSGVPDFTKP</sequence>
<comment type="caution">
    <text evidence="2">The sequence shown here is derived from an EMBL/GenBank/DDBJ whole genome shotgun (WGS) entry which is preliminary data.</text>
</comment>
<dbReference type="EMBL" id="JBFNXR010000052">
    <property type="protein sequence ID" value="MEW9856328.1"/>
    <property type="molecule type" value="Genomic_DNA"/>
</dbReference>
<dbReference type="Gene3D" id="3.10.450.50">
    <property type="match status" value="1"/>
</dbReference>
<evidence type="ECO:0000313" key="3">
    <source>
        <dbReference type="Proteomes" id="UP001556118"/>
    </source>
</evidence>
<keyword evidence="3" id="KW-1185">Reference proteome</keyword>
<dbReference type="InterPro" id="IPR032710">
    <property type="entry name" value="NTF2-like_dom_sf"/>
</dbReference>
<dbReference type="Pfam" id="PF13577">
    <property type="entry name" value="SnoaL_4"/>
    <property type="match status" value="1"/>
</dbReference>
<dbReference type="InterPro" id="IPR037401">
    <property type="entry name" value="SnoaL-like"/>
</dbReference>
<dbReference type="Proteomes" id="UP001556118">
    <property type="component" value="Unassembled WGS sequence"/>
</dbReference>
<organism evidence="2 3">
    <name type="scientific">Novosphingobium rhizovicinum</name>
    <dbReference type="NCBI Taxonomy" id="3228928"/>
    <lineage>
        <taxon>Bacteria</taxon>
        <taxon>Pseudomonadati</taxon>
        <taxon>Pseudomonadota</taxon>
        <taxon>Alphaproteobacteria</taxon>
        <taxon>Sphingomonadales</taxon>
        <taxon>Sphingomonadaceae</taxon>
        <taxon>Novosphingobium</taxon>
    </lineage>
</organism>
<dbReference type="RefSeq" id="WP_367774743.1">
    <property type="nucleotide sequence ID" value="NZ_JBFNXR010000052.1"/>
</dbReference>
<evidence type="ECO:0000259" key="1">
    <source>
        <dbReference type="Pfam" id="PF13577"/>
    </source>
</evidence>
<evidence type="ECO:0000313" key="2">
    <source>
        <dbReference type="EMBL" id="MEW9856328.1"/>
    </source>
</evidence>
<accession>A0ABV3RE10</accession>
<name>A0ABV3RE10_9SPHN</name>
<dbReference type="CDD" id="cd00531">
    <property type="entry name" value="NTF2_like"/>
    <property type="match status" value="1"/>
</dbReference>
<reference evidence="2 3" key="1">
    <citation type="submission" date="2024-06" db="EMBL/GenBank/DDBJ databases">
        <title>Novosphingobium rhizovicinus M1R2S20.</title>
        <authorList>
            <person name="Sun J.-Q."/>
        </authorList>
    </citation>
    <scope>NUCLEOTIDE SEQUENCE [LARGE SCALE GENOMIC DNA]</scope>
    <source>
        <strain evidence="2 3">M1R2S20</strain>
    </source>
</reference>